<accession>A0A1X2GN69</accession>
<keyword evidence="6" id="KW-0539">Nucleus</keyword>
<evidence type="ECO:0000256" key="6">
    <source>
        <dbReference type="ARBA" id="ARBA00023242"/>
    </source>
</evidence>
<keyword evidence="4" id="KW-0227">DNA damage</keyword>
<dbReference type="InterPro" id="IPR004582">
    <property type="entry name" value="Checkpoint_prot_Rad17_Rad24"/>
</dbReference>
<dbReference type="SUPFAM" id="SSF52540">
    <property type="entry name" value="P-loop containing nucleoside triphosphate hydrolases"/>
    <property type="match status" value="1"/>
</dbReference>
<dbReference type="InterPro" id="IPR027417">
    <property type="entry name" value="P-loop_NTPase"/>
</dbReference>
<evidence type="ECO:0000256" key="4">
    <source>
        <dbReference type="ARBA" id="ARBA00022763"/>
    </source>
</evidence>
<evidence type="ECO:0000256" key="1">
    <source>
        <dbReference type="ARBA" id="ARBA00004123"/>
    </source>
</evidence>
<dbReference type="PANTHER" id="PTHR12172:SF0">
    <property type="entry name" value="CELL CYCLE CHECKPOINT PROTEIN RAD17"/>
    <property type="match status" value="1"/>
</dbReference>
<comment type="similarity">
    <text evidence="2">Belongs to the rad17/RAD24 family.</text>
</comment>
<dbReference type="GO" id="GO:0005524">
    <property type="term" value="F:ATP binding"/>
    <property type="evidence" value="ECO:0007669"/>
    <property type="project" value="UniProtKB-KW"/>
</dbReference>
<dbReference type="AlphaFoldDB" id="A0A1X2GN69"/>
<dbReference type="STRING" id="101127.A0A1X2GN69"/>
<dbReference type="Proteomes" id="UP000242146">
    <property type="component" value="Unassembled WGS sequence"/>
</dbReference>
<evidence type="ECO:0000256" key="5">
    <source>
        <dbReference type="ARBA" id="ARBA00022840"/>
    </source>
</evidence>
<keyword evidence="3" id="KW-0547">Nucleotide-binding</keyword>
<protein>
    <recommendedName>
        <fullName evidence="11">P-loop containing nucleoside triphosphate hydrolase protein</fullName>
    </recommendedName>
</protein>
<dbReference type="GO" id="GO:0000077">
    <property type="term" value="P:DNA damage checkpoint signaling"/>
    <property type="evidence" value="ECO:0007669"/>
    <property type="project" value="TreeGrafter"/>
</dbReference>
<evidence type="ECO:0000256" key="3">
    <source>
        <dbReference type="ARBA" id="ARBA00022741"/>
    </source>
</evidence>
<keyword evidence="5" id="KW-0067">ATP-binding</keyword>
<sequence length="388" mass="43483">MNNLPNFILPTGPRLKPQRQPASRSVPSSSSSTSISPSQSICDDVQWDEKYTPTSVDDLVVRKQRIDAIKALIQGSALHKREGYKLLLLKGPAGSCKSTAFRVLVSSLGYQIIEWENPTRTGGYDADDYETLAGRFERFMMQSTGSHTLTSNRPKILFFDDIPDLTTDSVRQQFQAVLTSYIQSQRVFFLVIAISDAYLAADRAGRRYGQESRLTNAGDLMTKDMIATGKCTELEFNPVTQFNVKKVLNRILQAERLSVAGNKALVDRIAVECHGDLRCSILTLQLYTLGQETSLKRKRGHVHGRYEPLELFHLVGKVLFAKRDDGVLQSKPHLMLDNCGNNHHTVLGWIYFNYHPFLTDIDQAAAIMGHMSDADVLGTNWMARVRGV</sequence>
<dbReference type="OrthoDB" id="10265971at2759"/>
<feature type="compositionally biased region" description="Low complexity" evidence="8">
    <location>
        <begin position="18"/>
        <end position="40"/>
    </location>
</feature>
<organism evidence="9 10">
    <name type="scientific">Hesseltinella vesiculosa</name>
    <dbReference type="NCBI Taxonomy" id="101127"/>
    <lineage>
        <taxon>Eukaryota</taxon>
        <taxon>Fungi</taxon>
        <taxon>Fungi incertae sedis</taxon>
        <taxon>Mucoromycota</taxon>
        <taxon>Mucoromycotina</taxon>
        <taxon>Mucoromycetes</taxon>
        <taxon>Mucorales</taxon>
        <taxon>Cunninghamellaceae</taxon>
        <taxon>Hesseltinella</taxon>
    </lineage>
</organism>
<gene>
    <name evidence="9" type="ORF">DM01DRAFT_1236832</name>
</gene>
<comment type="subcellular location">
    <subcellularLocation>
        <location evidence="1">Nucleus</location>
    </subcellularLocation>
</comment>
<dbReference type="GO" id="GO:0003682">
    <property type="term" value="F:chromatin binding"/>
    <property type="evidence" value="ECO:0007669"/>
    <property type="project" value="TreeGrafter"/>
</dbReference>
<dbReference type="GO" id="GO:0003689">
    <property type="term" value="F:DNA clamp loader activity"/>
    <property type="evidence" value="ECO:0007669"/>
    <property type="project" value="TreeGrafter"/>
</dbReference>
<dbReference type="Gene3D" id="1.10.8.60">
    <property type="match status" value="1"/>
</dbReference>
<dbReference type="PANTHER" id="PTHR12172">
    <property type="entry name" value="CELL CYCLE CHECKPOINT PROTEIN RAD17"/>
    <property type="match status" value="1"/>
</dbReference>
<comment type="caution">
    <text evidence="9">The sequence shown here is derived from an EMBL/GenBank/DDBJ whole genome shotgun (WGS) entry which is preliminary data.</text>
</comment>
<evidence type="ECO:0000313" key="9">
    <source>
        <dbReference type="EMBL" id="ORX56853.1"/>
    </source>
</evidence>
<feature type="region of interest" description="Disordered" evidence="8">
    <location>
        <begin position="1"/>
        <end position="41"/>
    </location>
</feature>
<evidence type="ECO:0000313" key="10">
    <source>
        <dbReference type="Proteomes" id="UP000242146"/>
    </source>
</evidence>
<reference evidence="9 10" key="1">
    <citation type="submission" date="2016-07" db="EMBL/GenBank/DDBJ databases">
        <title>Pervasive Adenine N6-methylation of Active Genes in Fungi.</title>
        <authorList>
            <consortium name="DOE Joint Genome Institute"/>
            <person name="Mondo S.J."/>
            <person name="Dannebaum R.O."/>
            <person name="Kuo R.C."/>
            <person name="Labutti K."/>
            <person name="Haridas S."/>
            <person name="Kuo A."/>
            <person name="Salamov A."/>
            <person name="Ahrendt S.R."/>
            <person name="Lipzen A."/>
            <person name="Sullivan W."/>
            <person name="Andreopoulos W.B."/>
            <person name="Clum A."/>
            <person name="Lindquist E."/>
            <person name="Daum C."/>
            <person name="Ramamoorthy G.K."/>
            <person name="Gryganskyi A."/>
            <person name="Culley D."/>
            <person name="Magnuson J.K."/>
            <person name="James T.Y."/>
            <person name="O'Malley M.A."/>
            <person name="Stajich J.E."/>
            <person name="Spatafora J.W."/>
            <person name="Visel A."/>
            <person name="Grigoriev I.V."/>
        </authorList>
    </citation>
    <scope>NUCLEOTIDE SEQUENCE [LARGE SCALE GENOMIC DNA]</scope>
    <source>
        <strain evidence="9 10">NRRL 3301</strain>
    </source>
</reference>
<dbReference type="GO" id="GO:0005634">
    <property type="term" value="C:nucleus"/>
    <property type="evidence" value="ECO:0007669"/>
    <property type="project" value="UniProtKB-SubCell"/>
</dbReference>
<keyword evidence="10" id="KW-1185">Reference proteome</keyword>
<evidence type="ECO:0000256" key="8">
    <source>
        <dbReference type="SAM" id="MobiDB-lite"/>
    </source>
</evidence>
<keyword evidence="7" id="KW-0131">Cell cycle</keyword>
<evidence type="ECO:0000256" key="7">
    <source>
        <dbReference type="ARBA" id="ARBA00023306"/>
    </source>
</evidence>
<dbReference type="GO" id="GO:0033314">
    <property type="term" value="P:mitotic DNA replication checkpoint signaling"/>
    <property type="evidence" value="ECO:0007669"/>
    <property type="project" value="TreeGrafter"/>
</dbReference>
<dbReference type="Pfam" id="PF03215">
    <property type="entry name" value="Rad17"/>
    <property type="match status" value="1"/>
</dbReference>
<dbReference type="GO" id="GO:0006281">
    <property type="term" value="P:DNA repair"/>
    <property type="evidence" value="ECO:0007669"/>
    <property type="project" value="InterPro"/>
</dbReference>
<evidence type="ECO:0000256" key="2">
    <source>
        <dbReference type="ARBA" id="ARBA00006168"/>
    </source>
</evidence>
<proteinExistence type="inferred from homology"/>
<dbReference type="Gene3D" id="3.40.50.300">
    <property type="entry name" value="P-loop containing nucleotide triphosphate hydrolases"/>
    <property type="match status" value="1"/>
</dbReference>
<dbReference type="EMBL" id="MCGT01000009">
    <property type="protein sequence ID" value="ORX56853.1"/>
    <property type="molecule type" value="Genomic_DNA"/>
</dbReference>
<name>A0A1X2GN69_9FUNG</name>
<evidence type="ECO:0008006" key="11">
    <source>
        <dbReference type="Google" id="ProtNLM"/>
    </source>
</evidence>